<evidence type="ECO:0000313" key="2">
    <source>
        <dbReference type="EMBL" id="NDV88307.1"/>
    </source>
</evidence>
<dbReference type="EMBL" id="JAAAMJ010000014">
    <property type="protein sequence ID" value="NDV88307.1"/>
    <property type="molecule type" value="Genomic_DNA"/>
</dbReference>
<evidence type="ECO:0000256" key="1">
    <source>
        <dbReference type="SAM" id="SignalP"/>
    </source>
</evidence>
<proteinExistence type="predicted"/>
<evidence type="ECO:0008006" key="4">
    <source>
        <dbReference type="Google" id="ProtNLM"/>
    </source>
</evidence>
<dbReference type="RefSeq" id="WP_163045134.1">
    <property type="nucleotide sequence ID" value="NZ_JAAAMJ010000014.1"/>
</dbReference>
<organism evidence="2 3">
    <name type="scientific">Aurantimonas aggregata</name>
    <dbReference type="NCBI Taxonomy" id="2047720"/>
    <lineage>
        <taxon>Bacteria</taxon>
        <taxon>Pseudomonadati</taxon>
        <taxon>Pseudomonadota</taxon>
        <taxon>Alphaproteobacteria</taxon>
        <taxon>Hyphomicrobiales</taxon>
        <taxon>Aurantimonadaceae</taxon>
        <taxon>Aurantimonas</taxon>
    </lineage>
</organism>
<dbReference type="AlphaFoldDB" id="A0A6L9MKF2"/>
<feature type="chain" id="PRO_5026703105" description="Copper-binding protein" evidence="1">
    <location>
        <begin position="23"/>
        <end position="117"/>
    </location>
</feature>
<evidence type="ECO:0000313" key="3">
    <source>
        <dbReference type="Proteomes" id="UP000476332"/>
    </source>
</evidence>
<accession>A0A6L9MKF2</accession>
<feature type="signal peptide" evidence="1">
    <location>
        <begin position="1"/>
        <end position="22"/>
    </location>
</feature>
<sequence length="117" mass="12256">MVKTICALVFLSAIFAADVANGGEMQPGQPASIEFDAVRGSAVYTAEAKGYRVEATLTGRGSPEAMRFVTTLADGQRAVIAVPRAFGMAWTEVEFARAGDVVTITAPGDLQLQAFAN</sequence>
<gene>
    <name evidence="2" type="ORF">GTW51_16525</name>
</gene>
<keyword evidence="1" id="KW-0732">Signal</keyword>
<reference evidence="2 3" key="1">
    <citation type="submission" date="2020-01" db="EMBL/GenBank/DDBJ databases">
        <title>Genomes of bacteria type strains.</title>
        <authorList>
            <person name="Chen J."/>
            <person name="Zhu S."/>
            <person name="Chen J."/>
        </authorList>
    </citation>
    <scope>NUCLEOTIDE SEQUENCE [LARGE SCALE GENOMIC DNA]</scope>
    <source>
        <strain evidence="2 3">KCTC 52919</strain>
    </source>
</reference>
<keyword evidence="3" id="KW-1185">Reference proteome</keyword>
<dbReference type="Proteomes" id="UP000476332">
    <property type="component" value="Unassembled WGS sequence"/>
</dbReference>
<comment type="caution">
    <text evidence="2">The sequence shown here is derived from an EMBL/GenBank/DDBJ whole genome shotgun (WGS) entry which is preliminary data.</text>
</comment>
<protein>
    <recommendedName>
        <fullName evidence="4">Copper-binding protein</fullName>
    </recommendedName>
</protein>
<name>A0A6L9MKF2_9HYPH</name>